<dbReference type="GO" id="GO:0004065">
    <property type="term" value="F:arylsulfatase activity"/>
    <property type="evidence" value="ECO:0007669"/>
    <property type="project" value="TreeGrafter"/>
</dbReference>
<dbReference type="PANTHER" id="PTHR42693">
    <property type="entry name" value="ARYLSULFATASE FAMILY MEMBER"/>
    <property type="match status" value="1"/>
</dbReference>
<gene>
    <name evidence="8" type="ORF">CLV91_2263</name>
</gene>
<keyword evidence="5" id="KW-0378">Hydrolase</keyword>
<keyword evidence="3" id="KW-0479">Metal-binding</keyword>
<dbReference type="Pfam" id="PF00884">
    <property type="entry name" value="Sulfatase"/>
    <property type="match status" value="1"/>
</dbReference>
<dbReference type="EMBL" id="RBIQ01000009">
    <property type="protein sequence ID" value="RKR12140.1"/>
    <property type="molecule type" value="Genomic_DNA"/>
</dbReference>
<dbReference type="Proteomes" id="UP000269412">
    <property type="component" value="Unassembled WGS sequence"/>
</dbReference>
<evidence type="ECO:0000313" key="9">
    <source>
        <dbReference type="Proteomes" id="UP000269412"/>
    </source>
</evidence>
<dbReference type="PANTHER" id="PTHR42693:SF42">
    <property type="entry name" value="ARYLSULFATASE G"/>
    <property type="match status" value="1"/>
</dbReference>
<sequence length="474" mass="53910">MKSKIAVAVFIIIFSFSCKERAKSIEVKKQKPNVVFFLVDDLGYSDLSCYGSDFYQTPNIDKLAASGIKFINGYAACTVCSPTRASIMTGKYPATIKCTDWIEGHKVPNAKLKIPEWTMYMDTTEYTMAESFKDAGYITGHFGKWHLGEKNAYWPENNGFTVNKGGWAKGAPNKNKKMLSNGYFSPYGNPRLKDGIEGEYLTERLTKEACSFIEKNKKTPFFLNFWFYNVHKPIQAKKEKIEKYKVLVDDNKHQKNPVYAAMVEHMDDAVGKVMQQLKENGLLDNTIIIFTSDNGGLVGQGENKITNNYPLKGGKGQIYEGGVRVPNIIISPGVTKANTVNETPIISLDYYPTLLELAEVDVPVKVKKKLEGESLVDLMTTNKELERKAIYWHYPHYHKQGATPYSAIRKGDWKLIHTYENDIFELYNLKKDIGEKNNLVISFLDKKEELQLDLDNWLVKVNAQMPILNPNHQK</sequence>
<comment type="cofactor">
    <cofactor evidence="1">
        <name>Ca(2+)</name>
        <dbReference type="ChEBI" id="CHEBI:29108"/>
    </cofactor>
</comment>
<evidence type="ECO:0000256" key="5">
    <source>
        <dbReference type="ARBA" id="ARBA00022801"/>
    </source>
</evidence>
<comment type="similarity">
    <text evidence="2">Belongs to the sulfatase family.</text>
</comment>
<evidence type="ECO:0000259" key="7">
    <source>
        <dbReference type="Pfam" id="PF00884"/>
    </source>
</evidence>
<dbReference type="GO" id="GO:0046872">
    <property type="term" value="F:metal ion binding"/>
    <property type="evidence" value="ECO:0007669"/>
    <property type="project" value="UniProtKB-KW"/>
</dbReference>
<dbReference type="InterPro" id="IPR017850">
    <property type="entry name" value="Alkaline_phosphatase_core_sf"/>
</dbReference>
<evidence type="ECO:0000256" key="3">
    <source>
        <dbReference type="ARBA" id="ARBA00022723"/>
    </source>
</evidence>
<dbReference type="Gene3D" id="3.30.1120.10">
    <property type="match status" value="1"/>
</dbReference>
<dbReference type="CDD" id="cd16144">
    <property type="entry name" value="ARS_like"/>
    <property type="match status" value="1"/>
</dbReference>
<evidence type="ECO:0000256" key="6">
    <source>
        <dbReference type="ARBA" id="ARBA00022837"/>
    </source>
</evidence>
<evidence type="ECO:0000256" key="4">
    <source>
        <dbReference type="ARBA" id="ARBA00022729"/>
    </source>
</evidence>
<evidence type="ECO:0000256" key="2">
    <source>
        <dbReference type="ARBA" id="ARBA00008779"/>
    </source>
</evidence>
<dbReference type="InterPro" id="IPR000917">
    <property type="entry name" value="Sulfatase_N"/>
</dbReference>
<name>A0A495E5G0_9FLAO</name>
<dbReference type="InterPro" id="IPR050738">
    <property type="entry name" value="Sulfatase"/>
</dbReference>
<keyword evidence="6" id="KW-0106">Calcium</keyword>
<dbReference type="PROSITE" id="PS51257">
    <property type="entry name" value="PROKAR_LIPOPROTEIN"/>
    <property type="match status" value="1"/>
</dbReference>
<dbReference type="RefSeq" id="WP_121067941.1">
    <property type="nucleotide sequence ID" value="NZ_RBIQ01000009.1"/>
</dbReference>
<accession>A0A495E5G0</accession>
<reference evidence="8 9" key="1">
    <citation type="submission" date="2018-10" db="EMBL/GenBank/DDBJ databases">
        <title>Genomic Encyclopedia of Archaeal and Bacterial Type Strains, Phase II (KMG-II): from individual species to whole genera.</title>
        <authorList>
            <person name="Goeker M."/>
        </authorList>
    </citation>
    <scope>NUCLEOTIDE SEQUENCE [LARGE SCALE GENOMIC DNA]</scope>
    <source>
        <strain evidence="8 9">DSM 25230</strain>
    </source>
</reference>
<evidence type="ECO:0000313" key="8">
    <source>
        <dbReference type="EMBL" id="RKR12140.1"/>
    </source>
</evidence>
<comment type="caution">
    <text evidence="8">The sequence shown here is derived from an EMBL/GenBank/DDBJ whole genome shotgun (WGS) entry which is preliminary data.</text>
</comment>
<keyword evidence="9" id="KW-1185">Reference proteome</keyword>
<keyword evidence="4" id="KW-0732">Signal</keyword>
<proteinExistence type="inferred from homology"/>
<organism evidence="8 9">
    <name type="scientific">Maribacter vaceletii</name>
    <dbReference type="NCBI Taxonomy" id="1206816"/>
    <lineage>
        <taxon>Bacteria</taxon>
        <taxon>Pseudomonadati</taxon>
        <taxon>Bacteroidota</taxon>
        <taxon>Flavobacteriia</taxon>
        <taxon>Flavobacteriales</taxon>
        <taxon>Flavobacteriaceae</taxon>
        <taxon>Maribacter</taxon>
    </lineage>
</organism>
<evidence type="ECO:0000256" key="1">
    <source>
        <dbReference type="ARBA" id="ARBA00001913"/>
    </source>
</evidence>
<dbReference type="Gene3D" id="3.40.720.10">
    <property type="entry name" value="Alkaline Phosphatase, subunit A"/>
    <property type="match status" value="1"/>
</dbReference>
<feature type="domain" description="Sulfatase N-terminal" evidence="7">
    <location>
        <begin position="32"/>
        <end position="359"/>
    </location>
</feature>
<dbReference type="OrthoDB" id="9765065at2"/>
<dbReference type="AlphaFoldDB" id="A0A495E5G0"/>
<protein>
    <submittedName>
        <fullName evidence="8">Arylsulfatase A-like enzyme</fullName>
    </submittedName>
</protein>
<dbReference type="SUPFAM" id="SSF53649">
    <property type="entry name" value="Alkaline phosphatase-like"/>
    <property type="match status" value="1"/>
</dbReference>